<keyword evidence="3" id="KW-1185">Reference proteome</keyword>
<organism evidence="2 3">
    <name type="scientific">Aegilops tauschii subsp. strangulata</name>
    <name type="common">Goatgrass</name>
    <dbReference type="NCBI Taxonomy" id="200361"/>
    <lineage>
        <taxon>Eukaryota</taxon>
        <taxon>Viridiplantae</taxon>
        <taxon>Streptophyta</taxon>
        <taxon>Embryophyta</taxon>
        <taxon>Tracheophyta</taxon>
        <taxon>Spermatophyta</taxon>
        <taxon>Magnoliopsida</taxon>
        <taxon>Liliopsida</taxon>
        <taxon>Poales</taxon>
        <taxon>Poaceae</taxon>
        <taxon>BOP clade</taxon>
        <taxon>Pooideae</taxon>
        <taxon>Triticodae</taxon>
        <taxon>Triticeae</taxon>
        <taxon>Triticinae</taxon>
        <taxon>Aegilops</taxon>
    </lineage>
</organism>
<dbReference type="PANTHER" id="PTHR10855">
    <property type="entry name" value="26S PROTEASOME NON-ATPASE REGULATORY SUBUNIT 12/COP9 SIGNALOSOME COMPLEX SUBUNIT 4"/>
    <property type="match status" value="1"/>
</dbReference>
<dbReference type="PANTHER" id="PTHR10855:SF2">
    <property type="entry name" value="COP9 SIGNALOSOME COMPLEX SUBUNIT 4"/>
    <property type="match status" value="1"/>
</dbReference>
<name>A0A453GFV5_AEGTS</name>
<dbReference type="Gramene" id="AET3Gv20996900.10">
    <property type="protein sequence ID" value="AET3Gv20996900.10"/>
    <property type="gene ID" value="AET3Gv20996900"/>
</dbReference>
<dbReference type="Proteomes" id="UP000015105">
    <property type="component" value="Chromosome 3D"/>
</dbReference>
<dbReference type="InterPro" id="IPR040134">
    <property type="entry name" value="PSMD12/CSN4"/>
</dbReference>
<dbReference type="STRING" id="200361.A0A453GFV5"/>
<protein>
    <submittedName>
        <fullName evidence="2">Uncharacterized protein</fullName>
    </submittedName>
</protein>
<dbReference type="GO" id="GO:0008180">
    <property type="term" value="C:COP9 signalosome"/>
    <property type="evidence" value="ECO:0007669"/>
    <property type="project" value="TreeGrafter"/>
</dbReference>
<evidence type="ECO:0000256" key="1">
    <source>
        <dbReference type="SAM" id="MobiDB-lite"/>
    </source>
</evidence>
<reference evidence="2" key="4">
    <citation type="submission" date="2019-03" db="UniProtKB">
        <authorList>
            <consortium name="EnsemblPlants"/>
        </authorList>
    </citation>
    <scope>IDENTIFICATION</scope>
</reference>
<feature type="region of interest" description="Disordered" evidence="1">
    <location>
        <begin position="1"/>
        <end position="42"/>
    </location>
</feature>
<accession>A0A453GFV5</accession>
<dbReference type="EnsemblPlants" id="AET3Gv20996900.10">
    <property type="protein sequence ID" value="AET3Gv20996900.10"/>
    <property type="gene ID" value="AET3Gv20996900"/>
</dbReference>
<reference evidence="3" key="1">
    <citation type="journal article" date="2014" name="Science">
        <title>Ancient hybridizations among the ancestral genomes of bread wheat.</title>
        <authorList>
            <consortium name="International Wheat Genome Sequencing Consortium,"/>
            <person name="Marcussen T."/>
            <person name="Sandve S.R."/>
            <person name="Heier L."/>
            <person name="Spannagl M."/>
            <person name="Pfeifer M."/>
            <person name="Jakobsen K.S."/>
            <person name="Wulff B.B."/>
            <person name="Steuernagel B."/>
            <person name="Mayer K.F."/>
            <person name="Olsen O.A."/>
        </authorList>
    </citation>
    <scope>NUCLEOTIDE SEQUENCE [LARGE SCALE GENOMIC DNA]</scope>
    <source>
        <strain evidence="3">cv. AL8/78</strain>
    </source>
</reference>
<feature type="compositionally biased region" description="Polar residues" evidence="1">
    <location>
        <begin position="1"/>
        <end position="10"/>
    </location>
</feature>
<reference evidence="2" key="3">
    <citation type="journal article" date="2017" name="Nature">
        <title>Genome sequence of the progenitor of the wheat D genome Aegilops tauschii.</title>
        <authorList>
            <person name="Luo M.C."/>
            <person name="Gu Y.Q."/>
            <person name="Puiu D."/>
            <person name="Wang H."/>
            <person name="Twardziok S.O."/>
            <person name="Deal K.R."/>
            <person name="Huo N."/>
            <person name="Zhu T."/>
            <person name="Wang L."/>
            <person name="Wang Y."/>
            <person name="McGuire P.E."/>
            <person name="Liu S."/>
            <person name="Long H."/>
            <person name="Ramasamy R.K."/>
            <person name="Rodriguez J.C."/>
            <person name="Van S.L."/>
            <person name="Yuan L."/>
            <person name="Wang Z."/>
            <person name="Xia Z."/>
            <person name="Xiao L."/>
            <person name="Anderson O.D."/>
            <person name="Ouyang S."/>
            <person name="Liang Y."/>
            <person name="Zimin A.V."/>
            <person name="Pertea G."/>
            <person name="Qi P."/>
            <person name="Bennetzen J.L."/>
            <person name="Dai X."/>
            <person name="Dawson M.W."/>
            <person name="Muller H.G."/>
            <person name="Kugler K."/>
            <person name="Rivarola-Duarte L."/>
            <person name="Spannagl M."/>
            <person name="Mayer K.F.X."/>
            <person name="Lu F.H."/>
            <person name="Bevan M.W."/>
            <person name="Leroy P."/>
            <person name="Li P."/>
            <person name="You F.M."/>
            <person name="Sun Q."/>
            <person name="Liu Z."/>
            <person name="Lyons E."/>
            <person name="Wicker T."/>
            <person name="Salzberg S.L."/>
            <person name="Devos K.M."/>
            <person name="Dvorak J."/>
        </authorList>
    </citation>
    <scope>NUCLEOTIDE SEQUENCE [LARGE SCALE GENOMIC DNA]</scope>
    <source>
        <strain evidence="2">cv. AL8/78</strain>
    </source>
</reference>
<feature type="compositionally biased region" description="Low complexity" evidence="1">
    <location>
        <begin position="14"/>
        <end position="28"/>
    </location>
</feature>
<proteinExistence type="predicted"/>
<reference evidence="3" key="2">
    <citation type="journal article" date="2017" name="Nat. Plants">
        <title>The Aegilops tauschii genome reveals multiple impacts of transposons.</title>
        <authorList>
            <person name="Zhao G."/>
            <person name="Zou C."/>
            <person name="Li K."/>
            <person name="Wang K."/>
            <person name="Li T."/>
            <person name="Gao L."/>
            <person name="Zhang X."/>
            <person name="Wang H."/>
            <person name="Yang Z."/>
            <person name="Liu X."/>
            <person name="Jiang W."/>
            <person name="Mao L."/>
            <person name="Kong X."/>
            <person name="Jiao Y."/>
            <person name="Jia J."/>
        </authorList>
    </citation>
    <scope>NUCLEOTIDE SEQUENCE [LARGE SCALE GENOMIC DNA]</scope>
    <source>
        <strain evidence="3">cv. AL8/78</strain>
    </source>
</reference>
<sequence>DLARTHQQQPHFPLLPAARRSRLRQAPSPATPPLPGGQPTARRALSSLPALWPWPARSSSLPTGPRGPASPLVLDLGSLVLDSPSVQDDGAVNAEAFINKASFLVTNSNQEVLNLQFKVYYARILDLRRKFLEAALRYYGISQIEQRQIGDE</sequence>
<dbReference type="GO" id="GO:0005829">
    <property type="term" value="C:cytosol"/>
    <property type="evidence" value="ECO:0007669"/>
    <property type="project" value="TreeGrafter"/>
</dbReference>
<dbReference type="AlphaFoldDB" id="A0A453GFV5"/>
<evidence type="ECO:0000313" key="2">
    <source>
        <dbReference type="EnsemblPlants" id="AET3Gv20996900.10"/>
    </source>
</evidence>
<reference evidence="2" key="5">
    <citation type="journal article" date="2021" name="G3 (Bethesda)">
        <title>Aegilops tauschii genome assembly Aet v5.0 features greater sequence contiguity and improved annotation.</title>
        <authorList>
            <person name="Wang L."/>
            <person name="Zhu T."/>
            <person name="Rodriguez J.C."/>
            <person name="Deal K.R."/>
            <person name="Dubcovsky J."/>
            <person name="McGuire P.E."/>
            <person name="Lux T."/>
            <person name="Spannagl M."/>
            <person name="Mayer K.F.X."/>
            <person name="Baldrich P."/>
            <person name="Meyers B.C."/>
            <person name="Huo N."/>
            <person name="Gu Y.Q."/>
            <person name="Zhou H."/>
            <person name="Devos K.M."/>
            <person name="Bennetzen J.L."/>
            <person name="Unver T."/>
            <person name="Budak H."/>
            <person name="Gulick P.J."/>
            <person name="Galiba G."/>
            <person name="Kalapos B."/>
            <person name="Nelson D.R."/>
            <person name="Li P."/>
            <person name="You F.M."/>
            <person name="Luo M.C."/>
            <person name="Dvorak J."/>
        </authorList>
    </citation>
    <scope>NUCLEOTIDE SEQUENCE [LARGE SCALE GENOMIC DNA]</scope>
    <source>
        <strain evidence="2">cv. AL8/78</strain>
    </source>
</reference>
<evidence type="ECO:0000313" key="3">
    <source>
        <dbReference type="Proteomes" id="UP000015105"/>
    </source>
</evidence>